<name>A0AA86VRE4_9FABA</name>
<evidence type="ECO:0000256" key="1">
    <source>
        <dbReference type="ARBA" id="ARBA00004123"/>
    </source>
</evidence>
<keyword evidence="2" id="KW-0805">Transcription regulation</keyword>
<evidence type="ECO:0000313" key="8">
    <source>
        <dbReference type="EMBL" id="CAJ1958989.1"/>
    </source>
</evidence>
<dbReference type="Gene3D" id="2.40.330.10">
    <property type="entry name" value="DNA-binding pseudobarrel domain"/>
    <property type="match status" value="1"/>
</dbReference>
<dbReference type="InterPro" id="IPR015300">
    <property type="entry name" value="DNA-bd_pseudobarrel_sf"/>
</dbReference>
<keyword evidence="3" id="KW-0238">DNA-binding</keyword>
<organism evidence="8 9">
    <name type="scientific">Sphenostylis stenocarpa</name>
    <dbReference type="NCBI Taxonomy" id="92480"/>
    <lineage>
        <taxon>Eukaryota</taxon>
        <taxon>Viridiplantae</taxon>
        <taxon>Streptophyta</taxon>
        <taxon>Embryophyta</taxon>
        <taxon>Tracheophyta</taxon>
        <taxon>Spermatophyta</taxon>
        <taxon>Magnoliopsida</taxon>
        <taxon>eudicotyledons</taxon>
        <taxon>Gunneridae</taxon>
        <taxon>Pentapetalae</taxon>
        <taxon>rosids</taxon>
        <taxon>fabids</taxon>
        <taxon>Fabales</taxon>
        <taxon>Fabaceae</taxon>
        <taxon>Papilionoideae</taxon>
        <taxon>50 kb inversion clade</taxon>
        <taxon>NPAAA clade</taxon>
        <taxon>indigoferoid/millettioid clade</taxon>
        <taxon>Phaseoleae</taxon>
        <taxon>Sphenostylis</taxon>
    </lineage>
</organism>
<dbReference type="PROSITE" id="PS50863">
    <property type="entry name" value="B3"/>
    <property type="match status" value="1"/>
</dbReference>
<keyword evidence="4" id="KW-0804">Transcription</keyword>
<gene>
    <name evidence="8" type="ORF">AYBTSS11_LOCUS18027</name>
</gene>
<dbReference type="PANTHER" id="PTHR31541">
    <property type="entry name" value="B3 DOMAIN PLANT PROTEIN-RELATED"/>
    <property type="match status" value="1"/>
</dbReference>
<dbReference type="Gramene" id="rna-AYBTSS11_LOCUS18027">
    <property type="protein sequence ID" value="CAJ1958989.1"/>
    <property type="gene ID" value="gene-AYBTSS11_LOCUS18027"/>
</dbReference>
<feature type="compositionally biased region" description="Basic and acidic residues" evidence="6">
    <location>
        <begin position="66"/>
        <end position="84"/>
    </location>
</feature>
<dbReference type="Proteomes" id="UP001189624">
    <property type="component" value="Chromosome 5"/>
</dbReference>
<evidence type="ECO:0000256" key="6">
    <source>
        <dbReference type="SAM" id="MobiDB-lite"/>
    </source>
</evidence>
<dbReference type="EMBL" id="OY731402">
    <property type="protein sequence ID" value="CAJ1958989.1"/>
    <property type="molecule type" value="Genomic_DNA"/>
</dbReference>
<evidence type="ECO:0000313" key="9">
    <source>
        <dbReference type="Proteomes" id="UP001189624"/>
    </source>
</evidence>
<dbReference type="CDD" id="cd10017">
    <property type="entry name" value="B3_DNA"/>
    <property type="match status" value="1"/>
</dbReference>
<dbReference type="SUPFAM" id="SSF101936">
    <property type="entry name" value="DNA-binding pseudobarrel domain"/>
    <property type="match status" value="1"/>
</dbReference>
<evidence type="ECO:0000256" key="2">
    <source>
        <dbReference type="ARBA" id="ARBA00023015"/>
    </source>
</evidence>
<reference evidence="8" key="1">
    <citation type="submission" date="2023-10" db="EMBL/GenBank/DDBJ databases">
        <authorList>
            <person name="Domelevo Entfellner J.-B."/>
        </authorList>
    </citation>
    <scope>NUCLEOTIDE SEQUENCE</scope>
</reference>
<dbReference type="Pfam" id="PF02362">
    <property type="entry name" value="B3"/>
    <property type="match status" value="1"/>
</dbReference>
<evidence type="ECO:0000256" key="3">
    <source>
        <dbReference type="ARBA" id="ARBA00023125"/>
    </source>
</evidence>
<feature type="domain" description="TF-B3" evidence="7">
    <location>
        <begin position="133"/>
        <end position="239"/>
    </location>
</feature>
<feature type="region of interest" description="Disordered" evidence="6">
    <location>
        <begin position="50"/>
        <end position="115"/>
    </location>
</feature>
<sequence length="242" mass="28229">MFSKVLKTGKNIRRRRSNTEKNVVGKWSEDEISIAEFLIQKSGKYPKIWHENTFGNEKPPSTFEGDSGRTPEEHVSLETQHEEDQNTEDSPSKESFSSQETLTHDNGFDNASFSPPPLGSFRDYILERGEALEKQLTTSDVNVNQNRLFLCKNHVEKSFLPLLKDGENIENGIKVCAYDIHNNRYNLTFKKWTNKYYVLNGGWKDFFQAHNLQKDDIVTVWIFRHSKNNKLCFALEYQKIER</sequence>
<proteinExistence type="predicted"/>
<evidence type="ECO:0000259" key="7">
    <source>
        <dbReference type="PROSITE" id="PS50863"/>
    </source>
</evidence>
<accession>A0AA86VRE4</accession>
<protein>
    <recommendedName>
        <fullName evidence="7">TF-B3 domain-containing protein</fullName>
    </recommendedName>
</protein>
<dbReference type="GO" id="GO:0003677">
    <property type="term" value="F:DNA binding"/>
    <property type="evidence" value="ECO:0007669"/>
    <property type="project" value="UniProtKB-KW"/>
</dbReference>
<keyword evidence="5" id="KW-0539">Nucleus</keyword>
<dbReference type="SMART" id="SM01019">
    <property type="entry name" value="B3"/>
    <property type="match status" value="1"/>
</dbReference>
<comment type="subcellular location">
    <subcellularLocation>
        <location evidence="1">Nucleus</location>
    </subcellularLocation>
</comment>
<dbReference type="AlphaFoldDB" id="A0AA86VRE4"/>
<keyword evidence="9" id="KW-1185">Reference proteome</keyword>
<dbReference type="GO" id="GO:0005634">
    <property type="term" value="C:nucleus"/>
    <property type="evidence" value="ECO:0007669"/>
    <property type="project" value="UniProtKB-SubCell"/>
</dbReference>
<dbReference type="PANTHER" id="PTHR31541:SF28">
    <property type="entry name" value="TF-B3 DOMAIN-CONTAINING PROTEIN"/>
    <property type="match status" value="1"/>
</dbReference>
<dbReference type="InterPro" id="IPR005508">
    <property type="entry name" value="At2g31720-like"/>
</dbReference>
<dbReference type="InterPro" id="IPR003340">
    <property type="entry name" value="B3_DNA-bd"/>
</dbReference>
<evidence type="ECO:0000256" key="4">
    <source>
        <dbReference type="ARBA" id="ARBA00023163"/>
    </source>
</evidence>
<evidence type="ECO:0000256" key="5">
    <source>
        <dbReference type="ARBA" id="ARBA00023242"/>
    </source>
</evidence>